<name>A0A9D1S3H8_9MICC</name>
<evidence type="ECO:0000313" key="2">
    <source>
        <dbReference type="Proteomes" id="UP000824151"/>
    </source>
</evidence>
<dbReference type="AlphaFoldDB" id="A0A9D1S3H8"/>
<sequence length="146" mass="16240">MFAHFDDYVLHPEERLELARQISTQPSSTREPPALRHEAAAYPVGSHHPSPHLRQRLLRWSLKEATLKAAGIGLQHPPCHLLLGEPVRYTQWSDGFHRRALLWRPVVETLSSEAVGLWTCAIPAAPGCVAAVSASRPQDVHAPQLD</sequence>
<reference evidence="1" key="1">
    <citation type="journal article" date="2021" name="PeerJ">
        <title>Extensive microbial diversity within the chicken gut microbiome revealed by metagenomics and culture.</title>
        <authorList>
            <person name="Gilroy R."/>
            <person name="Ravi A."/>
            <person name="Getino M."/>
            <person name="Pursley I."/>
            <person name="Horton D.L."/>
            <person name="Alikhan N.F."/>
            <person name="Baker D."/>
            <person name="Gharbi K."/>
            <person name="Hall N."/>
            <person name="Watson M."/>
            <person name="Adriaenssens E.M."/>
            <person name="Foster-Nyarko E."/>
            <person name="Jarju S."/>
            <person name="Secka A."/>
            <person name="Antonio M."/>
            <person name="Oren A."/>
            <person name="Chaudhuri R.R."/>
            <person name="La Ragione R."/>
            <person name="Hildebrand F."/>
            <person name="Pallen M.J."/>
        </authorList>
    </citation>
    <scope>NUCLEOTIDE SEQUENCE</scope>
    <source>
        <strain evidence="1">ChiHejej3B27-3195</strain>
    </source>
</reference>
<protein>
    <submittedName>
        <fullName evidence="1">4'-phosphopantetheinyl transferase superfamily protein</fullName>
    </submittedName>
</protein>
<reference evidence="1" key="2">
    <citation type="submission" date="2021-04" db="EMBL/GenBank/DDBJ databases">
        <authorList>
            <person name="Gilroy R."/>
        </authorList>
    </citation>
    <scope>NUCLEOTIDE SEQUENCE</scope>
    <source>
        <strain evidence="1">ChiHejej3B27-3195</strain>
    </source>
</reference>
<dbReference type="Proteomes" id="UP000824151">
    <property type="component" value="Unassembled WGS sequence"/>
</dbReference>
<dbReference type="GO" id="GO:0008897">
    <property type="term" value="F:holo-[acyl-carrier-protein] synthase activity"/>
    <property type="evidence" value="ECO:0007669"/>
    <property type="project" value="InterPro"/>
</dbReference>
<dbReference type="SUPFAM" id="SSF56214">
    <property type="entry name" value="4'-phosphopantetheinyl transferase"/>
    <property type="match status" value="1"/>
</dbReference>
<dbReference type="EMBL" id="DXGD01000155">
    <property type="protein sequence ID" value="HIW99347.1"/>
    <property type="molecule type" value="Genomic_DNA"/>
</dbReference>
<proteinExistence type="predicted"/>
<comment type="caution">
    <text evidence="1">The sequence shown here is derived from an EMBL/GenBank/DDBJ whole genome shotgun (WGS) entry which is preliminary data.</text>
</comment>
<gene>
    <name evidence="1" type="ORF">H9871_04310</name>
</gene>
<evidence type="ECO:0000313" key="1">
    <source>
        <dbReference type="EMBL" id="HIW99347.1"/>
    </source>
</evidence>
<accession>A0A9D1S3H8</accession>
<organism evidence="1 2">
    <name type="scientific">Candidatus Nesterenkonia stercoripullorum</name>
    <dbReference type="NCBI Taxonomy" id="2838701"/>
    <lineage>
        <taxon>Bacteria</taxon>
        <taxon>Bacillati</taxon>
        <taxon>Actinomycetota</taxon>
        <taxon>Actinomycetes</taxon>
        <taxon>Micrococcales</taxon>
        <taxon>Micrococcaceae</taxon>
        <taxon>Nesterenkonia</taxon>
    </lineage>
</organism>
<dbReference type="GO" id="GO:0000287">
    <property type="term" value="F:magnesium ion binding"/>
    <property type="evidence" value="ECO:0007669"/>
    <property type="project" value="InterPro"/>
</dbReference>
<keyword evidence="1" id="KW-0808">Transferase</keyword>
<dbReference type="InterPro" id="IPR037143">
    <property type="entry name" value="4-PPantetheinyl_Trfase_dom_sf"/>
</dbReference>